<evidence type="ECO:0000256" key="4">
    <source>
        <dbReference type="ARBA" id="ARBA00022729"/>
    </source>
</evidence>
<dbReference type="PANTHER" id="PTHR12147:SF56">
    <property type="entry name" value="AMINOPEPTIDASE YDR415C-RELATED"/>
    <property type="match status" value="1"/>
</dbReference>
<evidence type="ECO:0000256" key="7">
    <source>
        <dbReference type="SAM" id="SignalP"/>
    </source>
</evidence>
<dbReference type="InterPro" id="IPR046450">
    <property type="entry name" value="PA_dom_sf"/>
</dbReference>
<comment type="caution">
    <text evidence="9">The sequence shown here is derived from an EMBL/GenBank/DDBJ whole genome shotgun (WGS) entry which is preliminary data.</text>
</comment>
<evidence type="ECO:0000256" key="1">
    <source>
        <dbReference type="ARBA" id="ARBA00022438"/>
    </source>
</evidence>
<evidence type="ECO:0000256" key="5">
    <source>
        <dbReference type="ARBA" id="ARBA00022801"/>
    </source>
</evidence>
<feature type="domain" description="Peptidase M28" evidence="8">
    <location>
        <begin position="303"/>
        <end position="522"/>
    </location>
</feature>
<evidence type="ECO:0000256" key="2">
    <source>
        <dbReference type="ARBA" id="ARBA00022670"/>
    </source>
</evidence>
<evidence type="ECO:0000256" key="3">
    <source>
        <dbReference type="ARBA" id="ARBA00022723"/>
    </source>
</evidence>
<evidence type="ECO:0000259" key="8">
    <source>
        <dbReference type="Pfam" id="PF04389"/>
    </source>
</evidence>
<evidence type="ECO:0000313" key="10">
    <source>
        <dbReference type="Proteomes" id="UP000735592"/>
    </source>
</evidence>
<dbReference type="EMBL" id="WNKW01000006">
    <property type="protein sequence ID" value="MTW35041.1"/>
    <property type="molecule type" value="Genomic_DNA"/>
</dbReference>
<keyword evidence="6" id="KW-0862">Zinc</keyword>
<proteinExistence type="predicted"/>
<gene>
    <name evidence="9" type="ORF">GM655_19755</name>
</gene>
<dbReference type="SUPFAM" id="SSF53187">
    <property type="entry name" value="Zn-dependent exopeptidases"/>
    <property type="match status" value="1"/>
</dbReference>
<reference evidence="9 10" key="1">
    <citation type="submission" date="2019-11" db="EMBL/GenBank/DDBJ databases">
        <title>Type strains purchased from KCTC, JCM and DSMZ.</title>
        <authorList>
            <person name="Lu H."/>
        </authorList>
    </citation>
    <scope>NUCLEOTIDE SEQUENCE [LARGE SCALE GENOMIC DNA]</scope>
    <source>
        <strain evidence="9 10">DSM 103461</strain>
    </source>
</reference>
<evidence type="ECO:0000313" key="9">
    <source>
        <dbReference type="EMBL" id="MTW35041.1"/>
    </source>
</evidence>
<dbReference type="Pfam" id="PF04389">
    <property type="entry name" value="Peptidase_M28"/>
    <property type="match status" value="1"/>
</dbReference>
<keyword evidence="4 7" id="KW-0732">Signal</keyword>
<feature type="chain" id="PRO_5046717417" evidence="7">
    <location>
        <begin position="21"/>
        <end position="557"/>
    </location>
</feature>
<keyword evidence="1" id="KW-0031">Aminopeptidase</keyword>
<dbReference type="SUPFAM" id="SSF52025">
    <property type="entry name" value="PA domain"/>
    <property type="match status" value="1"/>
</dbReference>
<protein>
    <submittedName>
        <fullName evidence="9">M28 family peptidase</fullName>
    </submittedName>
</protein>
<keyword evidence="3" id="KW-0479">Metal-binding</keyword>
<accession>A0ABW9SSA1</accession>
<keyword evidence="5" id="KW-0378">Hydrolase</keyword>
<dbReference type="InterPro" id="IPR045175">
    <property type="entry name" value="M28_fam"/>
</dbReference>
<dbReference type="Gene3D" id="3.40.630.10">
    <property type="entry name" value="Zn peptidases"/>
    <property type="match status" value="2"/>
</dbReference>
<dbReference type="InterPro" id="IPR007484">
    <property type="entry name" value="Peptidase_M28"/>
</dbReference>
<organism evidence="9 10">
    <name type="scientific">Pseudoduganella danionis</name>
    <dbReference type="NCBI Taxonomy" id="1890295"/>
    <lineage>
        <taxon>Bacteria</taxon>
        <taxon>Pseudomonadati</taxon>
        <taxon>Pseudomonadota</taxon>
        <taxon>Betaproteobacteria</taxon>
        <taxon>Burkholderiales</taxon>
        <taxon>Oxalobacteraceae</taxon>
        <taxon>Telluria group</taxon>
        <taxon>Pseudoduganella</taxon>
    </lineage>
</organism>
<keyword evidence="2" id="KW-0645">Protease</keyword>
<feature type="signal peptide" evidence="7">
    <location>
        <begin position="1"/>
        <end position="20"/>
    </location>
</feature>
<dbReference type="RefSeq" id="WP_155436374.1">
    <property type="nucleotide sequence ID" value="NZ_JBHLXK010000002.1"/>
</dbReference>
<sequence>MATLRPLLCSTLLVCAGAQAQSPDAALASIKADELLQHIKVLASDEFEGRAPGSVGEARTVDYLKQQFRQLGLRSGNPDGSWVQGVPMRGQKPVPQFSYKVNGKQVSLKFPDDYVAHSTTPGDHAQIKGSDIVFVGYGVQAPEYGWDDYKGLDVKGKTLLMLINDPAIPDPNNPEQLDPAMFKGKAMTYYGRWTYKYEIAAKLGAAAAIIIHETKPAAYPWDVVRSGGVGEHFSLQRKGADPDAPTVPGWIQLDRAKELLSAAGYDFEQLKQQALKKDFQPVVLKARADFQIDNQTRSLKSNNVVALIEGSDPKLKHEYVIYSAHWDHLGIDTRLPGSRTEQIYHGALDNASGTAALLALAKAYKALPAAQAPKRSILFLATTAEERGLLGAKYYAAHPLVPLRQTVANINIDGINAWGKTAQIENVTSGHSSIDELLAKYAAAQGRKMENDSRPELGSFYRADQLEFARAGVPVLYTKARSAYLDRPDNYAAEVVNHYVAHDYHQTSDIVRTDWDFSGGVQDIGLLFQVGLEIANGTTPQWRDGSEFKAAGQRRLH</sequence>
<dbReference type="PANTHER" id="PTHR12147">
    <property type="entry name" value="METALLOPEPTIDASE M28 FAMILY MEMBER"/>
    <property type="match status" value="1"/>
</dbReference>
<keyword evidence="10" id="KW-1185">Reference proteome</keyword>
<dbReference type="Proteomes" id="UP000735592">
    <property type="component" value="Unassembled WGS sequence"/>
</dbReference>
<evidence type="ECO:0000256" key="6">
    <source>
        <dbReference type="ARBA" id="ARBA00022833"/>
    </source>
</evidence>
<name>A0ABW9SSA1_9BURK</name>